<feature type="compositionally biased region" description="Low complexity" evidence="2">
    <location>
        <begin position="218"/>
        <end position="227"/>
    </location>
</feature>
<evidence type="ECO:0000256" key="2">
    <source>
        <dbReference type="SAM" id="MobiDB-lite"/>
    </source>
</evidence>
<dbReference type="EMBL" id="AP011664">
    <property type="protein sequence ID" value="BAL53678.1"/>
    <property type="molecule type" value="Genomic_DNA"/>
</dbReference>
<keyword evidence="1" id="KW-0175">Coiled coil</keyword>
<name>H5SBZ2_9BACT</name>
<feature type="region of interest" description="Disordered" evidence="2">
    <location>
        <begin position="207"/>
        <end position="235"/>
    </location>
</feature>
<evidence type="ECO:0000256" key="3">
    <source>
        <dbReference type="SAM" id="SignalP"/>
    </source>
</evidence>
<organism evidence="4">
    <name type="scientific">uncultured Planctomycetota bacterium</name>
    <dbReference type="NCBI Taxonomy" id="120965"/>
    <lineage>
        <taxon>Bacteria</taxon>
        <taxon>Pseudomonadati</taxon>
        <taxon>Planctomycetota</taxon>
        <taxon>environmental samples</taxon>
    </lineage>
</organism>
<dbReference type="AlphaFoldDB" id="H5SBZ2"/>
<reference evidence="4" key="1">
    <citation type="journal article" date="2005" name="Environ. Microbiol.">
        <title>Genetic and functional properties of uncultivated thermophilic crenarchaeotes from a subsurface gold mine as revealed by analysis of genome fragments.</title>
        <authorList>
            <person name="Nunoura T."/>
            <person name="Hirayama H."/>
            <person name="Takami H."/>
            <person name="Oida H."/>
            <person name="Nishi S."/>
            <person name="Shimamura S."/>
            <person name="Suzuki Y."/>
            <person name="Inagaki F."/>
            <person name="Takai K."/>
            <person name="Nealson K.H."/>
            <person name="Horikoshi K."/>
        </authorList>
    </citation>
    <scope>NUCLEOTIDE SEQUENCE</scope>
</reference>
<proteinExistence type="predicted"/>
<feature type="chain" id="PRO_5003597314" evidence="3">
    <location>
        <begin position="23"/>
        <end position="235"/>
    </location>
</feature>
<evidence type="ECO:0000256" key="1">
    <source>
        <dbReference type="SAM" id="Coils"/>
    </source>
</evidence>
<sequence length="235" mass="26508">MRWIKLALALVLGVWLVEQTHAQEKPRPGIGRGFGAFGAGRLFLLSQESVQADLKLTEEQKSKIRSLQEEQRQALQGLANLGREERAKRLRELAEKTDKELASLLKPAQSKRLNQIRLQLQVRQGNYANILNDPEIVEQLSLTNEQKEKVRQLNAEADNIRQSFQQGNREEIFKRMKELQGKYEAVLTEQQKSKLKELGGEPFTGEIRFGGFGGQPGRPGAAPGKPGLRPRKPNP</sequence>
<feature type="compositionally biased region" description="Gly residues" evidence="2">
    <location>
        <begin position="208"/>
        <end position="217"/>
    </location>
</feature>
<accession>H5SBZ2</accession>
<keyword evidence="3" id="KW-0732">Signal</keyword>
<feature type="signal peptide" evidence="3">
    <location>
        <begin position="1"/>
        <end position="22"/>
    </location>
</feature>
<evidence type="ECO:0000313" key="4">
    <source>
        <dbReference type="EMBL" id="BAL53678.1"/>
    </source>
</evidence>
<gene>
    <name evidence="4" type="ORF">HGMM_F07G10C06</name>
</gene>
<protein>
    <submittedName>
        <fullName evidence="4">Hypothetical conserved protein</fullName>
    </submittedName>
</protein>
<reference evidence="4" key="2">
    <citation type="journal article" date="2012" name="PLoS ONE">
        <title>A Deeply Branching Thermophilic Bacterium with an Ancient Acetyl-CoA Pathway Dominates a Subsurface Ecosystem.</title>
        <authorList>
            <person name="Takami H."/>
            <person name="Noguchi H."/>
            <person name="Takaki Y."/>
            <person name="Uchiyama I."/>
            <person name="Toyoda A."/>
            <person name="Nishi S."/>
            <person name="Chee G.-J."/>
            <person name="Arai W."/>
            <person name="Nunoura T."/>
            <person name="Itoh T."/>
            <person name="Hattori M."/>
            <person name="Takai K."/>
        </authorList>
    </citation>
    <scope>NUCLEOTIDE SEQUENCE</scope>
</reference>
<feature type="coiled-coil region" evidence="1">
    <location>
        <begin position="143"/>
        <end position="170"/>
    </location>
</feature>